<evidence type="ECO:0000313" key="3">
    <source>
        <dbReference type="EMBL" id="KAL2088149.1"/>
    </source>
</evidence>
<comment type="caution">
    <text evidence="3">The sequence shown here is derived from an EMBL/GenBank/DDBJ whole genome shotgun (WGS) entry which is preliminary data.</text>
</comment>
<reference evidence="3 4" key="1">
    <citation type="submission" date="2024-09" db="EMBL/GenBank/DDBJ databases">
        <title>A chromosome-level genome assembly of Gray's grenadier anchovy, Coilia grayii.</title>
        <authorList>
            <person name="Fu Z."/>
        </authorList>
    </citation>
    <scope>NUCLEOTIDE SEQUENCE [LARGE SCALE GENOMIC DNA]</scope>
    <source>
        <strain evidence="3">G4</strain>
        <tissue evidence="3">Muscle</tissue>
    </source>
</reference>
<dbReference type="Proteomes" id="UP001591681">
    <property type="component" value="Unassembled WGS sequence"/>
</dbReference>
<gene>
    <name evidence="3" type="ORF">ACEWY4_016977</name>
</gene>
<dbReference type="EMBL" id="JBHFQA010000014">
    <property type="protein sequence ID" value="KAL2088149.1"/>
    <property type="molecule type" value="Genomic_DNA"/>
</dbReference>
<organism evidence="3 4">
    <name type="scientific">Coilia grayii</name>
    <name type="common">Gray's grenadier anchovy</name>
    <dbReference type="NCBI Taxonomy" id="363190"/>
    <lineage>
        <taxon>Eukaryota</taxon>
        <taxon>Metazoa</taxon>
        <taxon>Chordata</taxon>
        <taxon>Craniata</taxon>
        <taxon>Vertebrata</taxon>
        <taxon>Euteleostomi</taxon>
        <taxon>Actinopterygii</taxon>
        <taxon>Neopterygii</taxon>
        <taxon>Teleostei</taxon>
        <taxon>Clupei</taxon>
        <taxon>Clupeiformes</taxon>
        <taxon>Clupeoidei</taxon>
        <taxon>Engraulidae</taxon>
        <taxon>Coilinae</taxon>
        <taxon>Coilia</taxon>
    </lineage>
</organism>
<feature type="region of interest" description="Disordered" evidence="1">
    <location>
        <begin position="13"/>
        <end position="56"/>
    </location>
</feature>
<protein>
    <recommendedName>
        <fullName evidence="2">Myosin X N-terminal SH3 domain-containing protein</fullName>
    </recommendedName>
</protein>
<proteinExistence type="predicted"/>
<dbReference type="InterPro" id="IPR040640">
    <property type="entry name" value="MyoX_N_SH3"/>
</dbReference>
<dbReference type="AlphaFoldDB" id="A0ABD1JMW1"/>
<accession>A0ABD1JMW1</accession>
<feature type="compositionally biased region" description="Low complexity" evidence="1">
    <location>
        <begin position="131"/>
        <end position="140"/>
    </location>
</feature>
<feature type="region of interest" description="Disordered" evidence="1">
    <location>
        <begin position="129"/>
        <end position="148"/>
    </location>
</feature>
<evidence type="ECO:0000259" key="2">
    <source>
        <dbReference type="Pfam" id="PF18597"/>
    </source>
</evidence>
<dbReference type="Pfam" id="PF18597">
    <property type="entry name" value="SH3_19"/>
    <property type="match status" value="1"/>
</dbReference>
<evidence type="ECO:0000256" key="1">
    <source>
        <dbReference type="SAM" id="MobiDB-lite"/>
    </source>
</evidence>
<name>A0ABD1JMW1_9TELE</name>
<keyword evidence="4" id="KW-1185">Reference proteome</keyword>
<evidence type="ECO:0000313" key="4">
    <source>
        <dbReference type="Proteomes" id="UP001591681"/>
    </source>
</evidence>
<feature type="compositionally biased region" description="Pro residues" evidence="1">
    <location>
        <begin position="35"/>
        <end position="52"/>
    </location>
</feature>
<feature type="domain" description="Myosin X N-terminal SH3" evidence="2">
    <location>
        <begin position="55"/>
        <end position="100"/>
    </location>
</feature>
<sequence length="148" mass="16058">MVIRLMWKVGRDETEGAVRPSHPQGSSNSARLTPTPTPSSNPNLPFQPPSPRPVQGARVWVRQTGEKEQLVPSTVNSCGDTLVLTTDYGECTVFIQTELQFNAPVLLLLLLLFITSVPGSFRLSCSLMPQSSSSSSSSSSPVYRVHSD</sequence>